<evidence type="ECO:0000313" key="1">
    <source>
        <dbReference type="EMBL" id="KAA3485195.1"/>
    </source>
</evidence>
<keyword evidence="1" id="KW-0548">Nucleotidyltransferase</keyword>
<sequence>MAVKLDMSKAYDRVEWSFLKEVMLWMGFQEEVEQRRAEDDQQFHIYSLLVTVYCLGKQQKKGTGQLKGILKEYEKCSGQCVNFNKSTIFYSSNALEENKREI</sequence>
<comment type="caution">
    <text evidence="1">The sequence shown here is derived from an EMBL/GenBank/DDBJ whole genome shotgun (WGS) entry which is preliminary data.</text>
</comment>
<name>A0A5B6WWK6_9ROSI</name>
<keyword evidence="1" id="KW-0695">RNA-directed DNA polymerase</keyword>
<dbReference type="EMBL" id="SMMG02000002">
    <property type="protein sequence ID" value="KAA3485195.1"/>
    <property type="molecule type" value="Genomic_DNA"/>
</dbReference>
<organism evidence="1 2">
    <name type="scientific">Gossypium australe</name>
    <dbReference type="NCBI Taxonomy" id="47621"/>
    <lineage>
        <taxon>Eukaryota</taxon>
        <taxon>Viridiplantae</taxon>
        <taxon>Streptophyta</taxon>
        <taxon>Embryophyta</taxon>
        <taxon>Tracheophyta</taxon>
        <taxon>Spermatophyta</taxon>
        <taxon>Magnoliopsida</taxon>
        <taxon>eudicotyledons</taxon>
        <taxon>Gunneridae</taxon>
        <taxon>Pentapetalae</taxon>
        <taxon>rosids</taxon>
        <taxon>malvids</taxon>
        <taxon>Malvales</taxon>
        <taxon>Malvaceae</taxon>
        <taxon>Malvoideae</taxon>
        <taxon>Gossypium</taxon>
    </lineage>
</organism>
<dbReference type="AlphaFoldDB" id="A0A5B6WWK6"/>
<accession>A0A5B6WWK6</accession>
<gene>
    <name evidence="1" type="ORF">EPI10_007211</name>
</gene>
<dbReference type="Proteomes" id="UP000325315">
    <property type="component" value="Unassembled WGS sequence"/>
</dbReference>
<keyword evidence="2" id="KW-1185">Reference proteome</keyword>
<protein>
    <submittedName>
        <fullName evidence="1">Reverse transcriptase</fullName>
    </submittedName>
</protein>
<reference evidence="2" key="1">
    <citation type="journal article" date="2019" name="Plant Biotechnol. J.">
        <title>Genome sequencing of the Australian wild diploid species Gossypium australe highlights disease resistance and delayed gland morphogenesis.</title>
        <authorList>
            <person name="Cai Y."/>
            <person name="Cai X."/>
            <person name="Wang Q."/>
            <person name="Wang P."/>
            <person name="Zhang Y."/>
            <person name="Cai C."/>
            <person name="Xu Y."/>
            <person name="Wang K."/>
            <person name="Zhou Z."/>
            <person name="Wang C."/>
            <person name="Geng S."/>
            <person name="Li B."/>
            <person name="Dong Q."/>
            <person name="Hou Y."/>
            <person name="Wang H."/>
            <person name="Ai P."/>
            <person name="Liu Z."/>
            <person name="Yi F."/>
            <person name="Sun M."/>
            <person name="An G."/>
            <person name="Cheng J."/>
            <person name="Zhang Y."/>
            <person name="Shi Q."/>
            <person name="Xie Y."/>
            <person name="Shi X."/>
            <person name="Chang Y."/>
            <person name="Huang F."/>
            <person name="Chen Y."/>
            <person name="Hong S."/>
            <person name="Mi L."/>
            <person name="Sun Q."/>
            <person name="Zhang L."/>
            <person name="Zhou B."/>
            <person name="Peng R."/>
            <person name="Zhang X."/>
            <person name="Liu F."/>
        </authorList>
    </citation>
    <scope>NUCLEOTIDE SEQUENCE [LARGE SCALE GENOMIC DNA]</scope>
    <source>
        <strain evidence="2">cv. PA1801</strain>
    </source>
</reference>
<keyword evidence="1" id="KW-0808">Transferase</keyword>
<evidence type="ECO:0000313" key="2">
    <source>
        <dbReference type="Proteomes" id="UP000325315"/>
    </source>
</evidence>
<proteinExistence type="predicted"/>
<dbReference type="GO" id="GO:0003964">
    <property type="term" value="F:RNA-directed DNA polymerase activity"/>
    <property type="evidence" value="ECO:0007669"/>
    <property type="project" value="UniProtKB-KW"/>
</dbReference>